<dbReference type="GO" id="GO:0007165">
    <property type="term" value="P:signal transduction"/>
    <property type="evidence" value="ECO:0007669"/>
    <property type="project" value="UniProtKB-KW"/>
</dbReference>
<organism evidence="4 5">
    <name type="scientific">Brevibacillus fluminis</name>
    <dbReference type="NCBI Taxonomy" id="511487"/>
    <lineage>
        <taxon>Bacteria</taxon>
        <taxon>Bacillati</taxon>
        <taxon>Bacillota</taxon>
        <taxon>Bacilli</taxon>
        <taxon>Bacillales</taxon>
        <taxon>Paenibacillaceae</taxon>
        <taxon>Brevibacillus</taxon>
    </lineage>
</organism>
<dbReference type="Proteomes" id="UP000271031">
    <property type="component" value="Unassembled WGS sequence"/>
</dbReference>
<reference evidence="4 5" key="1">
    <citation type="submission" date="2018-10" db="EMBL/GenBank/DDBJ databases">
        <title>Phylogenomics of Brevibacillus.</title>
        <authorList>
            <person name="Dunlap C."/>
        </authorList>
    </citation>
    <scope>NUCLEOTIDE SEQUENCE [LARGE SCALE GENOMIC DNA]</scope>
    <source>
        <strain evidence="4 5">JCM 15716</strain>
    </source>
</reference>
<proteinExistence type="predicted"/>
<name>A0A3M8DV20_9BACL</name>
<dbReference type="PANTHER" id="PTHR32089">
    <property type="entry name" value="METHYL-ACCEPTING CHEMOTAXIS PROTEIN MCPB"/>
    <property type="match status" value="1"/>
</dbReference>
<dbReference type="SUPFAM" id="SSF58104">
    <property type="entry name" value="Methyl-accepting chemotaxis protein (MCP) signaling domain"/>
    <property type="match status" value="1"/>
</dbReference>
<gene>
    <name evidence="4" type="ORF">EDM56_04465</name>
</gene>
<dbReference type="InterPro" id="IPR004089">
    <property type="entry name" value="MCPsignal_dom"/>
</dbReference>
<evidence type="ECO:0000259" key="3">
    <source>
        <dbReference type="PROSITE" id="PS50111"/>
    </source>
</evidence>
<dbReference type="PROSITE" id="PS50111">
    <property type="entry name" value="CHEMOTAXIS_TRANSDUC_2"/>
    <property type="match status" value="1"/>
</dbReference>
<keyword evidence="5" id="KW-1185">Reference proteome</keyword>
<dbReference type="AlphaFoldDB" id="A0A3M8DV20"/>
<dbReference type="SMART" id="SM00283">
    <property type="entry name" value="MA"/>
    <property type="match status" value="1"/>
</dbReference>
<keyword evidence="1 2" id="KW-0807">Transducer</keyword>
<sequence length="289" mass="32120">MGVTLITRRMTTYMNSLEQAISLGPVLTKIFCDEDFMVAVTDTEKYVYYSPSKSLNAPITIGQLFLDYDLFGTIKKTRDRVEQISPPEYGPPFKAIGYPLFDENGEWIGCLGFGISLYKEYLLKDIIGKLDQIANTIVDQTHSITAHAEQLSATIHEISATSSLNLQNTENMDSVISFIHNVAQQSNLLGLNAAIEAARAGEYGKTFSVVATEIRKLSKHSDEASQKIGVFLHQMKSSIIGMKDSIHDISQSSSELAVQSELFTKMTDELNQLCETLHSFITDLLKEKS</sequence>
<dbReference type="Gene3D" id="1.10.287.950">
    <property type="entry name" value="Methyl-accepting chemotaxis protein"/>
    <property type="match status" value="1"/>
</dbReference>
<dbReference type="PANTHER" id="PTHR32089:SF112">
    <property type="entry name" value="LYSOZYME-LIKE PROTEIN-RELATED"/>
    <property type="match status" value="1"/>
</dbReference>
<feature type="domain" description="Methyl-accepting transducer" evidence="3">
    <location>
        <begin position="167"/>
        <end position="289"/>
    </location>
</feature>
<accession>A0A3M8DV20</accession>
<dbReference type="OrthoDB" id="9807021at2"/>
<dbReference type="Pfam" id="PF00015">
    <property type="entry name" value="MCPsignal"/>
    <property type="match status" value="1"/>
</dbReference>
<evidence type="ECO:0000256" key="2">
    <source>
        <dbReference type="PROSITE-ProRule" id="PRU00284"/>
    </source>
</evidence>
<evidence type="ECO:0000313" key="4">
    <source>
        <dbReference type="EMBL" id="RNB92010.1"/>
    </source>
</evidence>
<comment type="caution">
    <text evidence="4">The sequence shown here is derived from an EMBL/GenBank/DDBJ whole genome shotgun (WGS) entry which is preliminary data.</text>
</comment>
<protein>
    <recommendedName>
        <fullName evidence="3">Methyl-accepting transducer domain-containing protein</fullName>
    </recommendedName>
</protein>
<dbReference type="GO" id="GO:0016020">
    <property type="term" value="C:membrane"/>
    <property type="evidence" value="ECO:0007669"/>
    <property type="project" value="InterPro"/>
</dbReference>
<dbReference type="EMBL" id="RHHQ01000004">
    <property type="protein sequence ID" value="RNB92010.1"/>
    <property type="molecule type" value="Genomic_DNA"/>
</dbReference>
<dbReference type="SUPFAM" id="SSF103190">
    <property type="entry name" value="Sensory domain-like"/>
    <property type="match status" value="1"/>
</dbReference>
<dbReference type="InterPro" id="IPR029151">
    <property type="entry name" value="Sensor-like_sf"/>
</dbReference>
<evidence type="ECO:0000256" key="1">
    <source>
        <dbReference type="ARBA" id="ARBA00023224"/>
    </source>
</evidence>
<evidence type="ECO:0000313" key="5">
    <source>
        <dbReference type="Proteomes" id="UP000271031"/>
    </source>
</evidence>